<evidence type="ECO:0000313" key="7">
    <source>
        <dbReference type="EMBL" id="KAK0707247.1"/>
    </source>
</evidence>
<sequence length="163" mass="18037">MIYGYESALPASESIQNIEDLATTLHASLLALTSSETTRPIIFIAHNLGGLIVKQTLILLSKSRNTDDQRLFCAIDGLVFFGVPHAGIDIKSLVPRVGDGPNRFLLESIGSVNSQVLTEQYRKFYKAFGDKGEIKVICFYETLMRHFSSTCPGSVQLAINRHF</sequence>
<evidence type="ECO:0000256" key="4">
    <source>
        <dbReference type="ARBA" id="ARBA00022824"/>
    </source>
</evidence>
<dbReference type="InterPro" id="IPR029058">
    <property type="entry name" value="AB_hydrolase_fold"/>
</dbReference>
<dbReference type="PANTHER" id="PTHR48182">
    <property type="entry name" value="PROTEIN SERAC1"/>
    <property type="match status" value="1"/>
</dbReference>
<keyword evidence="5" id="KW-0496">Mitochondrion</keyword>
<dbReference type="SUPFAM" id="SSF53474">
    <property type="entry name" value="alpha/beta-Hydrolases"/>
    <property type="match status" value="1"/>
</dbReference>
<comment type="subcellular location">
    <subcellularLocation>
        <location evidence="2">Endoplasmic reticulum</location>
    </subcellularLocation>
    <subcellularLocation>
        <location evidence="3">Membrane</location>
    </subcellularLocation>
    <subcellularLocation>
        <location evidence="1">Mitochondrion</location>
    </subcellularLocation>
</comment>
<evidence type="ECO:0000313" key="8">
    <source>
        <dbReference type="Proteomes" id="UP001172102"/>
    </source>
</evidence>
<gene>
    <name evidence="7" type="ORF">B0H67DRAFT_647443</name>
</gene>
<dbReference type="GO" id="GO:0016020">
    <property type="term" value="C:membrane"/>
    <property type="evidence" value="ECO:0007669"/>
    <property type="project" value="UniProtKB-SubCell"/>
</dbReference>
<evidence type="ECO:0000256" key="3">
    <source>
        <dbReference type="ARBA" id="ARBA00004370"/>
    </source>
</evidence>
<keyword evidence="8" id="KW-1185">Reference proteome</keyword>
<proteinExistence type="predicted"/>
<dbReference type="Proteomes" id="UP001172102">
    <property type="component" value="Unassembled WGS sequence"/>
</dbReference>
<evidence type="ECO:0000256" key="6">
    <source>
        <dbReference type="ARBA" id="ARBA00023136"/>
    </source>
</evidence>
<keyword evidence="6" id="KW-0472">Membrane</keyword>
<dbReference type="PANTHER" id="PTHR48182:SF2">
    <property type="entry name" value="PROTEIN SERAC1"/>
    <property type="match status" value="1"/>
</dbReference>
<evidence type="ECO:0008006" key="9">
    <source>
        <dbReference type="Google" id="ProtNLM"/>
    </source>
</evidence>
<organism evidence="7 8">
    <name type="scientific">Lasiosphaeris hirsuta</name>
    <dbReference type="NCBI Taxonomy" id="260670"/>
    <lineage>
        <taxon>Eukaryota</taxon>
        <taxon>Fungi</taxon>
        <taxon>Dikarya</taxon>
        <taxon>Ascomycota</taxon>
        <taxon>Pezizomycotina</taxon>
        <taxon>Sordariomycetes</taxon>
        <taxon>Sordariomycetidae</taxon>
        <taxon>Sordariales</taxon>
        <taxon>Lasiosphaeriaceae</taxon>
        <taxon>Lasiosphaeris</taxon>
    </lineage>
</organism>
<dbReference type="AlphaFoldDB" id="A0AA40A0V6"/>
<comment type="caution">
    <text evidence="7">The sequence shown here is derived from an EMBL/GenBank/DDBJ whole genome shotgun (WGS) entry which is preliminary data.</text>
</comment>
<name>A0AA40A0V6_9PEZI</name>
<protein>
    <recommendedName>
        <fullName evidence="9">Protein SERAC1</fullName>
    </recommendedName>
</protein>
<dbReference type="GO" id="GO:0005783">
    <property type="term" value="C:endoplasmic reticulum"/>
    <property type="evidence" value="ECO:0007669"/>
    <property type="project" value="UniProtKB-SubCell"/>
</dbReference>
<evidence type="ECO:0000256" key="5">
    <source>
        <dbReference type="ARBA" id="ARBA00023128"/>
    </source>
</evidence>
<evidence type="ECO:0000256" key="1">
    <source>
        <dbReference type="ARBA" id="ARBA00004173"/>
    </source>
</evidence>
<keyword evidence="4" id="KW-0256">Endoplasmic reticulum</keyword>
<evidence type="ECO:0000256" key="2">
    <source>
        <dbReference type="ARBA" id="ARBA00004240"/>
    </source>
</evidence>
<dbReference type="EMBL" id="JAUKUA010000006">
    <property type="protein sequence ID" value="KAK0707247.1"/>
    <property type="molecule type" value="Genomic_DNA"/>
</dbReference>
<dbReference type="GO" id="GO:0005739">
    <property type="term" value="C:mitochondrion"/>
    <property type="evidence" value="ECO:0007669"/>
    <property type="project" value="UniProtKB-SubCell"/>
</dbReference>
<dbReference type="InterPro" id="IPR052374">
    <property type="entry name" value="SERAC1"/>
</dbReference>
<accession>A0AA40A0V6</accession>
<reference evidence="7" key="1">
    <citation type="submission" date="2023-06" db="EMBL/GenBank/DDBJ databases">
        <title>Genome-scale phylogeny and comparative genomics of the fungal order Sordariales.</title>
        <authorList>
            <consortium name="Lawrence Berkeley National Laboratory"/>
            <person name="Hensen N."/>
            <person name="Bonometti L."/>
            <person name="Westerberg I."/>
            <person name="Brannstrom I.O."/>
            <person name="Guillou S."/>
            <person name="Cros-Aarteil S."/>
            <person name="Calhoun S."/>
            <person name="Haridas S."/>
            <person name="Kuo A."/>
            <person name="Mondo S."/>
            <person name="Pangilinan J."/>
            <person name="Riley R."/>
            <person name="Labutti K."/>
            <person name="Andreopoulos B."/>
            <person name="Lipzen A."/>
            <person name="Chen C."/>
            <person name="Yanf M."/>
            <person name="Daum C."/>
            <person name="Ng V."/>
            <person name="Clum A."/>
            <person name="Steindorff A."/>
            <person name="Ohm R."/>
            <person name="Martin F."/>
            <person name="Silar P."/>
            <person name="Natvig D."/>
            <person name="Lalanne C."/>
            <person name="Gautier V."/>
            <person name="Ament-Velasquez S.L."/>
            <person name="Kruys A."/>
            <person name="Hutchinson M.I."/>
            <person name="Powell A.J."/>
            <person name="Barry K."/>
            <person name="Miller A.N."/>
            <person name="Grigoriev I.V."/>
            <person name="Debuchy R."/>
            <person name="Gladieux P."/>
            <person name="Thoren M.H."/>
            <person name="Johannesson H."/>
        </authorList>
    </citation>
    <scope>NUCLEOTIDE SEQUENCE</scope>
    <source>
        <strain evidence="7">SMH4607-1</strain>
    </source>
</reference>
<dbReference type="Gene3D" id="3.40.50.1820">
    <property type="entry name" value="alpha/beta hydrolase"/>
    <property type="match status" value="1"/>
</dbReference>